<organism evidence="4 5">
    <name type="scientific">Rhizobium loti</name>
    <name type="common">Mesorhizobium loti</name>
    <dbReference type="NCBI Taxonomy" id="381"/>
    <lineage>
        <taxon>Bacteria</taxon>
        <taxon>Pseudomonadati</taxon>
        <taxon>Pseudomonadota</taxon>
        <taxon>Alphaproteobacteria</taxon>
        <taxon>Hyphomicrobiales</taxon>
        <taxon>Phyllobacteriaceae</taxon>
        <taxon>Mesorhizobium</taxon>
    </lineage>
</organism>
<dbReference type="InterPro" id="IPR046947">
    <property type="entry name" value="LytR-like"/>
</dbReference>
<dbReference type="Proteomes" id="UP000093737">
    <property type="component" value="Unassembled WGS sequence"/>
</dbReference>
<dbReference type="Gene3D" id="3.40.50.2300">
    <property type="match status" value="1"/>
</dbReference>
<dbReference type="Pfam" id="PF04397">
    <property type="entry name" value="LytTR"/>
    <property type="match status" value="1"/>
</dbReference>
<dbReference type="Pfam" id="PF00072">
    <property type="entry name" value="Response_reg"/>
    <property type="match status" value="1"/>
</dbReference>
<dbReference type="EMBL" id="LYTK01000020">
    <property type="protein sequence ID" value="OBQ62395.1"/>
    <property type="molecule type" value="Genomic_DNA"/>
</dbReference>
<evidence type="ECO:0000313" key="5">
    <source>
        <dbReference type="Proteomes" id="UP000093737"/>
    </source>
</evidence>
<dbReference type="PANTHER" id="PTHR37299:SF1">
    <property type="entry name" value="STAGE 0 SPORULATION PROTEIN A HOMOLOG"/>
    <property type="match status" value="1"/>
</dbReference>
<dbReference type="InterPro" id="IPR007492">
    <property type="entry name" value="LytTR_DNA-bd_dom"/>
</dbReference>
<feature type="modified residue" description="4-aspartylphosphate" evidence="1">
    <location>
        <position position="53"/>
    </location>
</feature>
<dbReference type="AlphaFoldDB" id="A0AA91F619"/>
<evidence type="ECO:0000259" key="3">
    <source>
        <dbReference type="PROSITE" id="PS50930"/>
    </source>
</evidence>
<evidence type="ECO:0000259" key="2">
    <source>
        <dbReference type="PROSITE" id="PS50110"/>
    </source>
</evidence>
<sequence length="249" mass="27670">MRLFIADDEALARRRLRSVAAKLDWLTIVGEAADGGAAYDGIVRLRPDIVLLDIRMPEVSGLDVLARLRELDRVPAVILTTAHDEFAVRAFELQALDYVLKPIVAERCVAALQRARRAIEMGQAEAMLARAQQIFGPDPARPLERILVRSGTALIPVSLAAIMNIEAQDDYVLLHGADRDYLASIRMRELEHRLPSPPFIRVHRSHIINLDHVARVARGIDGRLSVTMTSGATISVSRDRAGELRRLAR</sequence>
<dbReference type="GO" id="GO:0003677">
    <property type="term" value="F:DNA binding"/>
    <property type="evidence" value="ECO:0007669"/>
    <property type="project" value="InterPro"/>
</dbReference>
<name>A0AA91F619_RHILI</name>
<accession>A0AA91F619</accession>
<dbReference type="SMART" id="SM00850">
    <property type="entry name" value="LytTR"/>
    <property type="match status" value="1"/>
</dbReference>
<dbReference type="InterPro" id="IPR011006">
    <property type="entry name" value="CheY-like_superfamily"/>
</dbReference>
<dbReference type="PANTHER" id="PTHR37299">
    <property type="entry name" value="TRANSCRIPTIONAL REGULATOR-RELATED"/>
    <property type="match status" value="1"/>
</dbReference>
<dbReference type="InterPro" id="IPR001789">
    <property type="entry name" value="Sig_transdc_resp-reg_receiver"/>
</dbReference>
<evidence type="ECO:0008006" key="6">
    <source>
        <dbReference type="Google" id="ProtNLM"/>
    </source>
</evidence>
<comment type="caution">
    <text evidence="4">The sequence shown here is derived from an EMBL/GenBank/DDBJ whole genome shotgun (WGS) entry which is preliminary data.</text>
</comment>
<keyword evidence="1" id="KW-0597">Phosphoprotein</keyword>
<reference evidence="4 5" key="1">
    <citation type="submission" date="2016-05" db="EMBL/GenBank/DDBJ databases">
        <authorList>
            <person name="Ramsay J.P."/>
        </authorList>
    </citation>
    <scope>NUCLEOTIDE SEQUENCE [LARGE SCALE GENOMIC DNA]</scope>
    <source>
        <strain evidence="4 5">NZP2042</strain>
    </source>
</reference>
<proteinExistence type="predicted"/>
<evidence type="ECO:0000313" key="4">
    <source>
        <dbReference type="EMBL" id="OBQ62395.1"/>
    </source>
</evidence>
<dbReference type="SMART" id="SM00448">
    <property type="entry name" value="REC"/>
    <property type="match status" value="1"/>
</dbReference>
<protein>
    <recommendedName>
        <fullName evidence="6">DNA-binding response regulator</fullName>
    </recommendedName>
</protein>
<feature type="domain" description="Response regulatory" evidence="2">
    <location>
        <begin position="2"/>
        <end position="116"/>
    </location>
</feature>
<dbReference type="GO" id="GO:0000156">
    <property type="term" value="F:phosphorelay response regulator activity"/>
    <property type="evidence" value="ECO:0007669"/>
    <property type="project" value="InterPro"/>
</dbReference>
<feature type="domain" description="HTH LytTR-type" evidence="3">
    <location>
        <begin position="146"/>
        <end position="249"/>
    </location>
</feature>
<dbReference type="SUPFAM" id="SSF52172">
    <property type="entry name" value="CheY-like"/>
    <property type="match status" value="1"/>
</dbReference>
<dbReference type="PROSITE" id="PS50110">
    <property type="entry name" value="RESPONSE_REGULATORY"/>
    <property type="match status" value="1"/>
</dbReference>
<dbReference type="PROSITE" id="PS50930">
    <property type="entry name" value="HTH_LYTTR"/>
    <property type="match status" value="1"/>
</dbReference>
<dbReference type="Gene3D" id="2.40.50.1020">
    <property type="entry name" value="LytTr DNA-binding domain"/>
    <property type="match status" value="1"/>
</dbReference>
<evidence type="ECO:0000256" key="1">
    <source>
        <dbReference type="PROSITE-ProRule" id="PRU00169"/>
    </source>
</evidence>
<gene>
    <name evidence="4" type="ORF">A8145_21510</name>
</gene>